<dbReference type="Proteomes" id="UP001327957">
    <property type="component" value="Unassembled WGS sequence"/>
</dbReference>
<comment type="caution">
    <text evidence="1">The sequence shown here is derived from an EMBL/GenBank/DDBJ whole genome shotgun (WGS) entry which is preliminary data.</text>
</comment>
<evidence type="ECO:0000313" key="1">
    <source>
        <dbReference type="EMBL" id="KAK6207570.1"/>
    </source>
</evidence>
<organism evidence="1 2">
    <name type="scientific">Colletotrichum tabaci</name>
    <dbReference type="NCBI Taxonomy" id="1209068"/>
    <lineage>
        <taxon>Eukaryota</taxon>
        <taxon>Fungi</taxon>
        <taxon>Dikarya</taxon>
        <taxon>Ascomycota</taxon>
        <taxon>Pezizomycotina</taxon>
        <taxon>Sordariomycetes</taxon>
        <taxon>Hypocreomycetidae</taxon>
        <taxon>Glomerellales</taxon>
        <taxon>Glomerellaceae</taxon>
        <taxon>Colletotrichum</taxon>
        <taxon>Colletotrichum destructivum species complex</taxon>
    </lineage>
</organism>
<accession>A0AAV9SWB9</accession>
<evidence type="ECO:0000313" key="2">
    <source>
        <dbReference type="Proteomes" id="UP001327957"/>
    </source>
</evidence>
<dbReference type="AlphaFoldDB" id="A0AAV9SWB9"/>
<name>A0AAV9SWB9_9PEZI</name>
<sequence length="89" mass="9420">MAGGGVALFSGAASETIFENAQDDAARIARITVLATWEHRQHVRIFGGYIGVSDCKIELLVAPNVSAWFAGNVRYHFLPTKVSSSGPGG</sequence>
<dbReference type="EMBL" id="JASAOK010000053">
    <property type="protein sequence ID" value="KAK6207570.1"/>
    <property type="molecule type" value="Genomic_DNA"/>
</dbReference>
<keyword evidence="2" id="KW-1185">Reference proteome</keyword>
<proteinExistence type="predicted"/>
<protein>
    <submittedName>
        <fullName evidence="1">Uncharacterized protein</fullName>
    </submittedName>
</protein>
<reference evidence="1 2" key="1">
    <citation type="submission" date="2023-04" db="EMBL/GenBank/DDBJ databases">
        <title>Colletotrichum tabacum stain YC1 causing leaf anthracnose on Nicotiana tabacum(L.) cv.</title>
        <authorList>
            <person name="Ji Z."/>
            <person name="Wang M."/>
            <person name="Zhang J."/>
            <person name="Wang N."/>
            <person name="Zhou Z."/>
        </authorList>
    </citation>
    <scope>NUCLEOTIDE SEQUENCE [LARGE SCALE GENOMIC DNA]</scope>
    <source>
        <strain evidence="1 2">YC1</strain>
    </source>
</reference>
<gene>
    <name evidence="1" type="ORF">QIS74_12651</name>
</gene>